<name>A0ABN8YDL2_RANTA</name>
<evidence type="ECO:0000313" key="1">
    <source>
        <dbReference type="EMBL" id="CAI9158667.1"/>
    </source>
</evidence>
<gene>
    <name evidence="1" type="ORF">MRATA1EN1_LOCUS7629</name>
</gene>
<dbReference type="EMBL" id="OX459953">
    <property type="protein sequence ID" value="CAI9158667.1"/>
    <property type="molecule type" value="Genomic_DNA"/>
</dbReference>
<proteinExistence type="predicted"/>
<protein>
    <submittedName>
        <fullName evidence="1">Uncharacterized protein</fullName>
    </submittedName>
</protein>
<organism evidence="1 2">
    <name type="scientific">Rangifer tarandus platyrhynchus</name>
    <name type="common">Svalbard reindeer</name>
    <dbReference type="NCBI Taxonomy" id="3082113"/>
    <lineage>
        <taxon>Eukaryota</taxon>
        <taxon>Metazoa</taxon>
        <taxon>Chordata</taxon>
        <taxon>Craniata</taxon>
        <taxon>Vertebrata</taxon>
        <taxon>Euteleostomi</taxon>
        <taxon>Mammalia</taxon>
        <taxon>Eutheria</taxon>
        <taxon>Laurasiatheria</taxon>
        <taxon>Artiodactyla</taxon>
        <taxon>Ruminantia</taxon>
        <taxon>Pecora</taxon>
        <taxon>Cervidae</taxon>
        <taxon>Odocoileinae</taxon>
        <taxon>Rangifer</taxon>
    </lineage>
</organism>
<evidence type="ECO:0000313" key="2">
    <source>
        <dbReference type="Proteomes" id="UP001176941"/>
    </source>
</evidence>
<reference evidence="1" key="1">
    <citation type="submission" date="2023-04" db="EMBL/GenBank/DDBJ databases">
        <authorList>
            <consortium name="ELIXIR-Norway"/>
        </authorList>
    </citation>
    <scope>NUCLEOTIDE SEQUENCE [LARGE SCALE GENOMIC DNA]</scope>
</reference>
<sequence length="106" mass="12344">MTFTWYMRSARYYHVHSMETETEAQRVHYHALVSELVNLELRFKPGDHPNPGIEPRSPALKTDSLLAEPPEKPLDLDFDDVQIYTISLFVLDTPLTSVSRRHRYSA</sequence>
<keyword evidence="2" id="KW-1185">Reference proteome</keyword>
<accession>A0ABN8YDL2</accession>
<dbReference type="Proteomes" id="UP001176941">
    <property type="component" value="Chromosome 17"/>
</dbReference>